<reference evidence="1 2" key="1">
    <citation type="submission" date="2014-08" db="EMBL/GenBank/DDBJ databases">
        <authorList>
            <person name="den Bakker H.C."/>
        </authorList>
    </citation>
    <scope>NUCLEOTIDE SEQUENCE [LARGE SCALE GENOMIC DNA]</scope>
    <source>
        <strain evidence="1 2">DSM 18334</strain>
    </source>
</reference>
<dbReference type="Gene3D" id="3.30.310.100">
    <property type="entry name" value="YugN-like"/>
    <property type="match status" value="1"/>
</dbReference>
<dbReference type="EMBL" id="JQCR01000003">
    <property type="protein sequence ID" value="KGE16693.1"/>
    <property type="molecule type" value="Genomic_DNA"/>
</dbReference>
<dbReference type="SUPFAM" id="SSF160755">
    <property type="entry name" value="YugN-like"/>
    <property type="match status" value="1"/>
</dbReference>
<gene>
    <name evidence="1" type="ORF">PWYN_18510</name>
</gene>
<reference evidence="1 2" key="2">
    <citation type="submission" date="2014-10" db="EMBL/GenBank/DDBJ databases">
        <title>Comparative genomics of the Paenibacillus odorifer group.</title>
        <authorList>
            <person name="Tsai Y.-C."/>
            <person name="Martin N."/>
            <person name="Korlach J."/>
            <person name="Wiedmann M."/>
        </authorList>
    </citation>
    <scope>NUCLEOTIDE SEQUENCE [LARGE SCALE GENOMIC DNA]</scope>
    <source>
        <strain evidence="1 2">DSM 18334</strain>
    </source>
</reference>
<dbReference type="eggNOG" id="ENOG5032VJF">
    <property type="taxonomic scope" value="Bacteria"/>
</dbReference>
<dbReference type="OrthoDB" id="2679642at2"/>
<proteinExistence type="predicted"/>
<dbReference type="AlphaFoldDB" id="A0A098M3T7"/>
<protein>
    <recommendedName>
        <fullName evidence="3">YugN-like family protein</fullName>
    </recommendedName>
</protein>
<sequence length="115" mass="13127">MIFENTGLVGLQSDLLYLDESAEKAGFIRWQWEYYRATYDCKIEDKQNGGEYFLRVNTRAVEGKLEKPDTVLAIEAVYLGKATFPHGLDYESPVPQPVLEIAGKRILELKQLLEA</sequence>
<dbReference type="InterPro" id="IPR014967">
    <property type="entry name" value="Uncharacterised_YugN-like"/>
</dbReference>
<dbReference type="RefSeq" id="WP_036654825.1">
    <property type="nucleotide sequence ID" value="NZ_JQCR01000003.1"/>
</dbReference>
<comment type="caution">
    <text evidence="1">The sequence shown here is derived from an EMBL/GenBank/DDBJ whole genome shotgun (WGS) entry which is preliminary data.</text>
</comment>
<dbReference type="InterPro" id="IPR036491">
    <property type="entry name" value="YugN-like_sf"/>
</dbReference>
<evidence type="ECO:0000313" key="1">
    <source>
        <dbReference type="EMBL" id="KGE16693.1"/>
    </source>
</evidence>
<dbReference type="STRING" id="268407.PWYN_18510"/>
<name>A0A098M3T7_9BACL</name>
<evidence type="ECO:0008006" key="3">
    <source>
        <dbReference type="Google" id="ProtNLM"/>
    </source>
</evidence>
<dbReference type="Pfam" id="PF08868">
    <property type="entry name" value="YugN"/>
    <property type="match status" value="1"/>
</dbReference>
<dbReference type="Proteomes" id="UP000029734">
    <property type="component" value="Unassembled WGS sequence"/>
</dbReference>
<organism evidence="1 2">
    <name type="scientific">Paenibacillus wynnii</name>
    <dbReference type="NCBI Taxonomy" id="268407"/>
    <lineage>
        <taxon>Bacteria</taxon>
        <taxon>Bacillati</taxon>
        <taxon>Bacillota</taxon>
        <taxon>Bacilli</taxon>
        <taxon>Bacillales</taxon>
        <taxon>Paenibacillaceae</taxon>
        <taxon>Paenibacillus</taxon>
    </lineage>
</organism>
<accession>A0A098M3T7</accession>
<evidence type="ECO:0000313" key="2">
    <source>
        <dbReference type="Proteomes" id="UP000029734"/>
    </source>
</evidence>
<keyword evidence="2" id="KW-1185">Reference proteome</keyword>